<proteinExistence type="predicted"/>
<reference evidence="1" key="2">
    <citation type="submission" date="2023-05" db="EMBL/GenBank/DDBJ databases">
        <authorList>
            <person name="Fouks B."/>
        </authorList>
    </citation>
    <scope>NUCLEOTIDE SEQUENCE</scope>
    <source>
        <strain evidence="1">Stay&amp;Tobe</strain>
        <tissue evidence="1">Testes</tissue>
    </source>
</reference>
<evidence type="ECO:0000313" key="2">
    <source>
        <dbReference type="Proteomes" id="UP001233999"/>
    </source>
</evidence>
<dbReference type="AlphaFoldDB" id="A0AAD8AE02"/>
<keyword evidence="2" id="KW-1185">Reference proteome</keyword>
<dbReference type="Proteomes" id="UP001233999">
    <property type="component" value="Unassembled WGS sequence"/>
</dbReference>
<evidence type="ECO:0000313" key="1">
    <source>
        <dbReference type="EMBL" id="KAJ9596612.1"/>
    </source>
</evidence>
<protein>
    <submittedName>
        <fullName evidence="1">Uncharacterized protein</fullName>
    </submittedName>
</protein>
<accession>A0AAD8AE02</accession>
<reference evidence="1" key="1">
    <citation type="journal article" date="2023" name="IScience">
        <title>Live-bearing cockroach genome reveals convergent evolutionary mechanisms linked to viviparity in insects and beyond.</title>
        <authorList>
            <person name="Fouks B."/>
            <person name="Harrison M.C."/>
            <person name="Mikhailova A.A."/>
            <person name="Marchal E."/>
            <person name="English S."/>
            <person name="Carruthers M."/>
            <person name="Jennings E.C."/>
            <person name="Chiamaka E.L."/>
            <person name="Frigard R.A."/>
            <person name="Pippel M."/>
            <person name="Attardo G.M."/>
            <person name="Benoit J.B."/>
            <person name="Bornberg-Bauer E."/>
            <person name="Tobe S.S."/>
        </authorList>
    </citation>
    <scope>NUCLEOTIDE SEQUENCE</scope>
    <source>
        <strain evidence="1">Stay&amp;Tobe</strain>
    </source>
</reference>
<name>A0AAD8AE02_DIPPU</name>
<sequence length="58" mass="6752">NVISTTPNYYITFFCQSSSVSHQVLVISTTPNYYITFFCQSSVSHQYHPELLHYLLCQ</sequence>
<gene>
    <name evidence="1" type="ORF">L9F63_012371</name>
</gene>
<organism evidence="1 2">
    <name type="scientific">Diploptera punctata</name>
    <name type="common">Pacific beetle cockroach</name>
    <dbReference type="NCBI Taxonomy" id="6984"/>
    <lineage>
        <taxon>Eukaryota</taxon>
        <taxon>Metazoa</taxon>
        <taxon>Ecdysozoa</taxon>
        <taxon>Arthropoda</taxon>
        <taxon>Hexapoda</taxon>
        <taxon>Insecta</taxon>
        <taxon>Pterygota</taxon>
        <taxon>Neoptera</taxon>
        <taxon>Polyneoptera</taxon>
        <taxon>Dictyoptera</taxon>
        <taxon>Blattodea</taxon>
        <taxon>Blaberoidea</taxon>
        <taxon>Blaberidae</taxon>
        <taxon>Diplopterinae</taxon>
        <taxon>Diploptera</taxon>
    </lineage>
</organism>
<feature type="non-terminal residue" evidence="1">
    <location>
        <position position="1"/>
    </location>
</feature>
<feature type="non-terminal residue" evidence="1">
    <location>
        <position position="58"/>
    </location>
</feature>
<comment type="caution">
    <text evidence="1">The sequence shown here is derived from an EMBL/GenBank/DDBJ whole genome shotgun (WGS) entry which is preliminary data.</text>
</comment>
<dbReference type="EMBL" id="JASPKZ010001978">
    <property type="protein sequence ID" value="KAJ9596612.1"/>
    <property type="molecule type" value="Genomic_DNA"/>
</dbReference>